<evidence type="ECO:0000256" key="1">
    <source>
        <dbReference type="ARBA" id="ARBA00004123"/>
    </source>
</evidence>
<dbReference type="InterPro" id="IPR027417">
    <property type="entry name" value="P-loop_NTPase"/>
</dbReference>
<evidence type="ECO:0000256" key="8">
    <source>
        <dbReference type="ARBA" id="ARBA00023242"/>
    </source>
</evidence>
<dbReference type="GO" id="GO:0008023">
    <property type="term" value="C:transcription elongation factor complex"/>
    <property type="evidence" value="ECO:0007669"/>
    <property type="project" value="TreeGrafter"/>
</dbReference>
<accession>A0A084Q7V6</accession>
<feature type="region of interest" description="Disordered" evidence="9">
    <location>
        <begin position="1"/>
        <end position="44"/>
    </location>
</feature>
<dbReference type="PANTHER" id="PTHR12896">
    <property type="entry name" value="PAX6 NEIGHBOR PROTEIN PAXNEB"/>
    <property type="match status" value="1"/>
</dbReference>
<dbReference type="InParanoid" id="A0A084Q7V6"/>
<dbReference type="GO" id="GO:0033588">
    <property type="term" value="C:elongator holoenzyme complex"/>
    <property type="evidence" value="ECO:0007669"/>
    <property type="project" value="InterPro"/>
</dbReference>
<dbReference type="Pfam" id="PF05625">
    <property type="entry name" value="PAXNEB"/>
    <property type="match status" value="1"/>
</dbReference>
<feature type="region of interest" description="Disordered" evidence="9">
    <location>
        <begin position="354"/>
        <end position="380"/>
    </location>
</feature>
<dbReference type="AlphaFoldDB" id="A0A084Q7V6"/>
<keyword evidence="8" id="KW-0539">Nucleus</keyword>
<comment type="similarity">
    <text evidence="4">Belongs to the ELP4 family.</text>
</comment>
<organism evidence="10 11">
    <name type="scientific">Stachybotrys chlorohalonatus (strain IBT 40285)</name>
    <dbReference type="NCBI Taxonomy" id="1283841"/>
    <lineage>
        <taxon>Eukaryota</taxon>
        <taxon>Fungi</taxon>
        <taxon>Dikarya</taxon>
        <taxon>Ascomycota</taxon>
        <taxon>Pezizomycotina</taxon>
        <taxon>Sordariomycetes</taxon>
        <taxon>Hypocreomycetidae</taxon>
        <taxon>Hypocreales</taxon>
        <taxon>Stachybotryaceae</taxon>
        <taxon>Stachybotrys</taxon>
    </lineage>
</organism>
<evidence type="ECO:0000313" key="11">
    <source>
        <dbReference type="Proteomes" id="UP000028524"/>
    </source>
</evidence>
<dbReference type="InterPro" id="IPR008728">
    <property type="entry name" value="Elongator_complex_protein_4"/>
</dbReference>
<feature type="compositionally biased region" description="Basic and acidic residues" evidence="9">
    <location>
        <begin position="364"/>
        <end position="380"/>
    </location>
</feature>
<proteinExistence type="inferred from homology"/>
<keyword evidence="6" id="KW-0963">Cytoplasm</keyword>
<dbReference type="HOGENOM" id="CLU_040685_0_0_1"/>
<protein>
    <recommendedName>
        <fullName evidence="5">Elongator complex protein 4</fullName>
    </recommendedName>
</protein>
<dbReference type="UniPathway" id="UPA00988"/>
<evidence type="ECO:0000256" key="9">
    <source>
        <dbReference type="SAM" id="MobiDB-lite"/>
    </source>
</evidence>
<dbReference type="FunCoup" id="A0A084Q7V6">
    <property type="interactions" value="737"/>
</dbReference>
<evidence type="ECO:0000256" key="6">
    <source>
        <dbReference type="ARBA" id="ARBA00022490"/>
    </source>
</evidence>
<reference evidence="10 11" key="1">
    <citation type="journal article" date="2014" name="BMC Genomics">
        <title>Comparative genome sequencing reveals chemotype-specific gene clusters in the toxigenic black mold Stachybotrys.</title>
        <authorList>
            <person name="Semeiks J."/>
            <person name="Borek D."/>
            <person name="Otwinowski Z."/>
            <person name="Grishin N.V."/>
        </authorList>
    </citation>
    <scope>NUCLEOTIDE SEQUENCE [LARGE SCALE GENOMIC DNA]</scope>
    <source>
        <strain evidence="10 11">IBT 40285</strain>
    </source>
</reference>
<gene>
    <name evidence="10" type="ORF">S40285_08947</name>
</gene>
<evidence type="ECO:0000256" key="7">
    <source>
        <dbReference type="ARBA" id="ARBA00022694"/>
    </source>
</evidence>
<dbReference type="Proteomes" id="UP000028524">
    <property type="component" value="Unassembled WGS sequence"/>
</dbReference>
<dbReference type="EMBL" id="KL661941">
    <property type="protein sequence ID" value="KFA60041.1"/>
    <property type="molecule type" value="Genomic_DNA"/>
</dbReference>
<evidence type="ECO:0000256" key="3">
    <source>
        <dbReference type="ARBA" id="ARBA00005043"/>
    </source>
</evidence>
<dbReference type="CDD" id="cd19494">
    <property type="entry name" value="Elp4"/>
    <property type="match status" value="1"/>
</dbReference>
<keyword evidence="7" id="KW-0819">tRNA processing</keyword>
<keyword evidence="11" id="KW-1185">Reference proteome</keyword>
<sequence>MSFRKRNVVLGSPSASSPTQPSKLSKTLAPGTRPSPLDGRITTSTGSASLDQVLAGHAGFPLGSSLLVEEAGTTDFGGILLRYYAAEGLVQGHHVHLLGHDESWRRELPGLSTESTSKSASKPDAADDKMKIAWRYEALGNRAAHTREPPSSNTLGQGASPFCHSFDLTRRLEHSAIQGQLHCYSTGNSLSPMKGPSIFTKFIEDVASKLANSPPSTIHRIVIPGLLSPTLYASFYCRPQEVLQFLHSLRGLLRRFSSRASAIVTMPISLFPRSSGMIRWAELLSDGVIELVPLQHQSQVARDLPSEDKTQGLLRIHSLPVFHEKGGGLEGGWMREDMSFKLSSSSGLVITPYSLPPIGDEDDTAKKDETADKKAKSLEF</sequence>
<dbReference type="Gene3D" id="3.40.50.300">
    <property type="entry name" value="P-loop containing nucleotide triphosphate hydrolases"/>
    <property type="match status" value="1"/>
</dbReference>
<dbReference type="GO" id="GO:0005737">
    <property type="term" value="C:cytoplasm"/>
    <property type="evidence" value="ECO:0007669"/>
    <property type="project" value="UniProtKB-SubCell"/>
</dbReference>
<evidence type="ECO:0000256" key="2">
    <source>
        <dbReference type="ARBA" id="ARBA00004496"/>
    </source>
</evidence>
<dbReference type="STRING" id="1283841.A0A084Q7V6"/>
<dbReference type="OrthoDB" id="289162at2759"/>
<name>A0A084Q7V6_STAC4</name>
<comment type="pathway">
    <text evidence="3">tRNA modification; 5-methoxycarbonylmethyl-2-thiouridine-tRNA biosynthesis.</text>
</comment>
<evidence type="ECO:0000256" key="5">
    <source>
        <dbReference type="ARBA" id="ARBA00020265"/>
    </source>
</evidence>
<feature type="compositionally biased region" description="Polar residues" evidence="9">
    <location>
        <begin position="13"/>
        <end position="25"/>
    </location>
</feature>
<evidence type="ECO:0000313" key="10">
    <source>
        <dbReference type="EMBL" id="KFA60041.1"/>
    </source>
</evidence>
<comment type="subcellular location">
    <subcellularLocation>
        <location evidence="2">Cytoplasm</location>
    </subcellularLocation>
    <subcellularLocation>
        <location evidence="1">Nucleus</location>
    </subcellularLocation>
</comment>
<dbReference type="OMA" id="QGMLKVH"/>
<dbReference type="PANTHER" id="PTHR12896:SF1">
    <property type="entry name" value="ELONGATOR COMPLEX PROTEIN 4"/>
    <property type="match status" value="1"/>
</dbReference>
<evidence type="ECO:0000256" key="4">
    <source>
        <dbReference type="ARBA" id="ARBA00007573"/>
    </source>
</evidence>
<dbReference type="GO" id="GO:0002098">
    <property type="term" value="P:tRNA wobble uridine modification"/>
    <property type="evidence" value="ECO:0007669"/>
    <property type="project" value="InterPro"/>
</dbReference>